<dbReference type="OrthoDB" id="8660908at2"/>
<dbReference type="InterPro" id="IPR012334">
    <property type="entry name" value="Pectin_lyas_fold"/>
</dbReference>
<feature type="domain" description="Right handed beta helix" evidence="9">
    <location>
        <begin position="95"/>
        <end position="287"/>
    </location>
</feature>
<dbReference type="SMART" id="SM00710">
    <property type="entry name" value="PbH1"/>
    <property type="match status" value="6"/>
</dbReference>
<evidence type="ECO:0000256" key="2">
    <source>
        <dbReference type="ARBA" id="ARBA00004613"/>
    </source>
</evidence>
<dbReference type="InterPro" id="IPR006626">
    <property type="entry name" value="PbH1"/>
</dbReference>
<keyword evidence="5" id="KW-0732">Signal</keyword>
<dbReference type="RefSeq" id="WP_122629291.1">
    <property type="nucleotide sequence ID" value="NZ_UPPP01000090.1"/>
</dbReference>
<evidence type="ECO:0000256" key="7">
    <source>
        <dbReference type="ARBA" id="ARBA00023239"/>
    </source>
</evidence>
<dbReference type="InterPro" id="IPR052052">
    <property type="entry name" value="Polysaccharide_Lyase_9"/>
</dbReference>
<evidence type="ECO:0000256" key="1">
    <source>
        <dbReference type="ARBA" id="ARBA00001913"/>
    </source>
</evidence>
<evidence type="ECO:0000256" key="8">
    <source>
        <dbReference type="ARBA" id="ARBA00038263"/>
    </source>
</evidence>
<name>A0A498RE88_9FIRM</name>
<proteinExistence type="inferred from homology"/>
<evidence type="ECO:0000256" key="6">
    <source>
        <dbReference type="ARBA" id="ARBA00022837"/>
    </source>
</evidence>
<dbReference type="GO" id="GO:0005576">
    <property type="term" value="C:extracellular region"/>
    <property type="evidence" value="ECO:0007669"/>
    <property type="project" value="UniProtKB-SubCell"/>
</dbReference>
<dbReference type="Gene3D" id="2.160.20.10">
    <property type="entry name" value="Single-stranded right-handed beta-helix, Pectin lyase-like"/>
    <property type="match status" value="1"/>
</dbReference>
<dbReference type="GO" id="GO:0046872">
    <property type="term" value="F:metal ion binding"/>
    <property type="evidence" value="ECO:0007669"/>
    <property type="project" value="UniProtKB-KW"/>
</dbReference>
<evidence type="ECO:0000313" key="10">
    <source>
        <dbReference type="EMBL" id="VBB08422.1"/>
    </source>
</evidence>
<comment type="cofactor">
    <cofactor evidence="1">
        <name>Ca(2+)</name>
        <dbReference type="ChEBI" id="CHEBI:29108"/>
    </cofactor>
</comment>
<dbReference type="InterPro" id="IPR011050">
    <property type="entry name" value="Pectin_lyase_fold/virulence"/>
</dbReference>
<organism evidence="10 11">
    <name type="scientific">Lucifera butyrica</name>
    <dbReference type="NCBI Taxonomy" id="1351585"/>
    <lineage>
        <taxon>Bacteria</taxon>
        <taxon>Bacillati</taxon>
        <taxon>Bacillota</taxon>
        <taxon>Negativicutes</taxon>
        <taxon>Veillonellales</taxon>
        <taxon>Veillonellaceae</taxon>
        <taxon>Lucifera</taxon>
    </lineage>
</organism>
<protein>
    <submittedName>
        <fullName evidence="10">Right handed beta helix region</fullName>
    </submittedName>
</protein>
<accession>A0A498RE88</accession>
<keyword evidence="11" id="KW-1185">Reference proteome</keyword>
<evidence type="ECO:0000256" key="4">
    <source>
        <dbReference type="ARBA" id="ARBA00022723"/>
    </source>
</evidence>
<dbReference type="InterPro" id="IPR039448">
    <property type="entry name" value="Beta_helix"/>
</dbReference>
<dbReference type="SUPFAM" id="SSF51126">
    <property type="entry name" value="Pectin lyase-like"/>
    <property type="match status" value="1"/>
</dbReference>
<dbReference type="Pfam" id="PF13229">
    <property type="entry name" value="Beta_helix"/>
    <property type="match status" value="1"/>
</dbReference>
<dbReference type="PANTHER" id="PTHR40088">
    <property type="entry name" value="PECTATE LYASE (EUROFUNG)"/>
    <property type="match status" value="1"/>
</dbReference>
<dbReference type="EMBL" id="UPPP01000090">
    <property type="protein sequence ID" value="VBB08422.1"/>
    <property type="molecule type" value="Genomic_DNA"/>
</dbReference>
<keyword evidence="6" id="KW-0106">Calcium</keyword>
<evidence type="ECO:0000256" key="5">
    <source>
        <dbReference type="ARBA" id="ARBA00022729"/>
    </source>
</evidence>
<keyword evidence="4" id="KW-0479">Metal-binding</keyword>
<dbReference type="PANTHER" id="PTHR40088:SF1">
    <property type="entry name" value="PECTATE LYASE PEL9"/>
    <property type="match status" value="1"/>
</dbReference>
<evidence type="ECO:0000313" key="11">
    <source>
        <dbReference type="Proteomes" id="UP000277811"/>
    </source>
</evidence>
<comment type="subcellular location">
    <subcellularLocation>
        <location evidence="2">Secreted</location>
    </subcellularLocation>
</comment>
<evidence type="ECO:0000256" key="3">
    <source>
        <dbReference type="ARBA" id="ARBA00022525"/>
    </source>
</evidence>
<dbReference type="AlphaFoldDB" id="A0A498RE88"/>
<sequence length="395" mass="41433">MSDVYVSTSGSAANSGTKDSPLTLTAAITAIAAGDTIYMLPGTYSFDSQITIERDNCGAAGSYKTIMPYDDTEKVILDFSSQSYGDPSEVSNPRGLQINGNYWHVKGLYVTGAADNGIFIGGSYNKIELCETYANRDSGLQLGRYASTAAQSEWPGYNEILNCTSHDNMDPDNGEDADGFACKLTTGEGNVFKGCISYNNVDDGWDLYTKTATGAIGAVTIDGCVSYNNGATSDGTSTTDSDGNGFKLGGDKIAVNHIVKGCIAFNNKKHGFTYNSNPGSIALTNCTSYNNGTKSGSNFAFDKGTHVFTNLLSYEASSSDKISGTDVDNSNVWWKNKESVNANGLVCNDADFVSLTPSVTRNADGSINLGSFLELAGSSDLIGAGTPGGTNIGAR</sequence>
<keyword evidence="3" id="KW-0964">Secreted</keyword>
<comment type="similarity">
    <text evidence="8">Belongs to the polysaccharide lyase 9 family.</text>
</comment>
<dbReference type="GO" id="GO:0016837">
    <property type="term" value="F:carbon-oxygen lyase activity, acting on polysaccharides"/>
    <property type="evidence" value="ECO:0007669"/>
    <property type="project" value="TreeGrafter"/>
</dbReference>
<dbReference type="Proteomes" id="UP000277811">
    <property type="component" value="Unassembled WGS sequence"/>
</dbReference>
<keyword evidence="7" id="KW-0456">Lyase</keyword>
<evidence type="ECO:0000259" key="9">
    <source>
        <dbReference type="Pfam" id="PF13229"/>
    </source>
</evidence>
<gene>
    <name evidence="10" type="ORF">LUCI_3694</name>
</gene>
<reference evidence="10 11" key="1">
    <citation type="submission" date="2018-06" db="EMBL/GenBank/DDBJ databases">
        <authorList>
            <person name="Strepis N."/>
        </authorList>
    </citation>
    <scope>NUCLEOTIDE SEQUENCE [LARGE SCALE GENOMIC DNA]</scope>
    <source>
        <strain evidence="10">LUCI</strain>
    </source>
</reference>